<dbReference type="CDD" id="cd08420">
    <property type="entry name" value="PBP2_CysL_like"/>
    <property type="match status" value="1"/>
</dbReference>
<dbReference type="PANTHER" id="PTHR30126">
    <property type="entry name" value="HTH-TYPE TRANSCRIPTIONAL REGULATOR"/>
    <property type="match status" value="1"/>
</dbReference>
<organism evidence="6 7">
    <name type="scientific">Cohnella lupini</name>
    <dbReference type="NCBI Taxonomy" id="1294267"/>
    <lineage>
        <taxon>Bacteria</taxon>
        <taxon>Bacillati</taxon>
        <taxon>Bacillota</taxon>
        <taxon>Bacilli</taxon>
        <taxon>Bacillales</taxon>
        <taxon>Paenibacillaceae</taxon>
        <taxon>Cohnella</taxon>
    </lineage>
</organism>
<reference evidence="6 7" key="1">
    <citation type="submission" date="2018-07" db="EMBL/GenBank/DDBJ databases">
        <title>Genomic Encyclopedia of Type Strains, Phase III (KMG-III): the genomes of soil and plant-associated and newly described type strains.</title>
        <authorList>
            <person name="Whitman W."/>
        </authorList>
    </citation>
    <scope>NUCLEOTIDE SEQUENCE [LARGE SCALE GENOMIC DNA]</scope>
    <source>
        <strain evidence="6 7">CECT 8236</strain>
    </source>
</reference>
<evidence type="ECO:0000313" key="7">
    <source>
        <dbReference type="Proteomes" id="UP000256869"/>
    </source>
</evidence>
<dbReference type="Pfam" id="PF00126">
    <property type="entry name" value="HTH_1"/>
    <property type="match status" value="1"/>
</dbReference>
<dbReference type="AlphaFoldDB" id="A0A3D9IWL4"/>
<evidence type="ECO:0000256" key="2">
    <source>
        <dbReference type="ARBA" id="ARBA00023015"/>
    </source>
</evidence>
<evidence type="ECO:0000313" key="6">
    <source>
        <dbReference type="EMBL" id="RED65899.1"/>
    </source>
</evidence>
<dbReference type="Gene3D" id="3.40.190.290">
    <property type="match status" value="1"/>
</dbReference>
<protein>
    <submittedName>
        <fullName evidence="6">DNA-binding transcriptional LysR family regulator</fullName>
    </submittedName>
</protein>
<dbReference type="PRINTS" id="PR00039">
    <property type="entry name" value="HTHLYSR"/>
</dbReference>
<dbReference type="GO" id="GO:0003700">
    <property type="term" value="F:DNA-binding transcription factor activity"/>
    <property type="evidence" value="ECO:0007669"/>
    <property type="project" value="InterPro"/>
</dbReference>
<dbReference type="GO" id="GO:0000976">
    <property type="term" value="F:transcription cis-regulatory region binding"/>
    <property type="evidence" value="ECO:0007669"/>
    <property type="project" value="TreeGrafter"/>
</dbReference>
<keyword evidence="4" id="KW-0804">Transcription</keyword>
<dbReference type="PANTHER" id="PTHR30126:SF39">
    <property type="entry name" value="HTH-TYPE TRANSCRIPTIONAL REGULATOR CYSL"/>
    <property type="match status" value="1"/>
</dbReference>
<evidence type="ECO:0000259" key="5">
    <source>
        <dbReference type="PROSITE" id="PS50931"/>
    </source>
</evidence>
<gene>
    <name evidence="6" type="ORF">DFP95_101395</name>
</gene>
<evidence type="ECO:0000256" key="3">
    <source>
        <dbReference type="ARBA" id="ARBA00023125"/>
    </source>
</evidence>
<accession>A0A3D9IWL4</accession>
<dbReference type="Gene3D" id="1.10.10.10">
    <property type="entry name" value="Winged helix-like DNA-binding domain superfamily/Winged helix DNA-binding domain"/>
    <property type="match status" value="1"/>
</dbReference>
<evidence type="ECO:0000256" key="4">
    <source>
        <dbReference type="ARBA" id="ARBA00023163"/>
    </source>
</evidence>
<evidence type="ECO:0000256" key="1">
    <source>
        <dbReference type="ARBA" id="ARBA00009437"/>
    </source>
</evidence>
<dbReference type="Proteomes" id="UP000256869">
    <property type="component" value="Unassembled WGS sequence"/>
</dbReference>
<dbReference type="Pfam" id="PF03466">
    <property type="entry name" value="LysR_substrate"/>
    <property type="match status" value="1"/>
</dbReference>
<keyword evidence="3 6" id="KW-0238">DNA-binding</keyword>
<keyword evidence="2" id="KW-0805">Transcription regulation</keyword>
<dbReference type="InterPro" id="IPR000847">
    <property type="entry name" value="LysR_HTH_N"/>
</dbReference>
<name>A0A3D9IWL4_9BACL</name>
<dbReference type="InterPro" id="IPR005119">
    <property type="entry name" value="LysR_subst-bd"/>
</dbReference>
<dbReference type="InterPro" id="IPR036388">
    <property type="entry name" value="WH-like_DNA-bd_sf"/>
</dbReference>
<dbReference type="PROSITE" id="PS50931">
    <property type="entry name" value="HTH_LYSR"/>
    <property type="match status" value="1"/>
</dbReference>
<keyword evidence="7" id="KW-1185">Reference proteome</keyword>
<sequence>MTGVALNVHQLHIFYTVAERGSFSAAAQALHMTQPAVTMQVQALEERFGTKLLNRTTKKLELTEAGHMLLPQARKAVELMRDTDVMMAKYIEDLKGRLQFAASLTIGEYVLPRLLGAFLRRFPEVSVDMKVMNTTEIIDAVAHQGLDFGIIEAPCDVPGFDAQPVMDDELMLVVPKDHPFASFDEIGLDAVIREPMVLREKGSGTRQIMEEELHRHGVKESELRVVSEFGSTGAVKSAVEAGLGLSILSVWTLKHEISLGLLKPVKITGVSFRRQIFAVRLKSSILPMPAAALLHELRELSHDQ</sequence>
<feature type="domain" description="HTH lysR-type" evidence="5">
    <location>
        <begin position="6"/>
        <end position="63"/>
    </location>
</feature>
<comment type="caution">
    <text evidence="6">The sequence shown here is derived from an EMBL/GenBank/DDBJ whole genome shotgun (WGS) entry which is preliminary data.</text>
</comment>
<dbReference type="InterPro" id="IPR036390">
    <property type="entry name" value="WH_DNA-bd_sf"/>
</dbReference>
<dbReference type="SUPFAM" id="SSF46785">
    <property type="entry name" value="Winged helix' DNA-binding domain"/>
    <property type="match status" value="1"/>
</dbReference>
<dbReference type="FunFam" id="1.10.10.10:FF:000001">
    <property type="entry name" value="LysR family transcriptional regulator"/>
    <property type="match status" value="1"/>
</dbReference>
<dbReference type="EMBL" id="QRDY01000001">
    <property type="protein sequence ID" value="RED65899.1"/>
    <property type="molecule type" value="Genomic_DNA"/>
</dbReference>
<comment type="similarity">
    <text evidence="1">Belongs to the LysR transcriptional regulatory family.</text>
</comment>
<dbReference type="SUPFAM" id="SSF53850">
    <property type="entry name" value="Periplasmic binding protein-like II"/>
    <property type="match status" value="1"/>
</dbReference>
<proteinExistence type="inferred from homology"/>